<feature type="domain" description="Fimbrial-type adhesion" evidence="5">
    <location>
        <begin position="40"/>
        <end position="171"/>
    </location>
</feature>
<evidence type="ECO:0000259" key="5">
    <source>
        <dbReference type="Pfam" id="PF00419"/>
    </source>
</evidence>
<dbReference type="Gene3D" id="2.60.40.1090">
    <property type="entry name" value="Fimbrial-type adhesion domain"/>
    <property type="match status" value="1"/>
</dbReference>
<evidence type="ECO:0000256" key="1">
    <source>
        <dbReference type="ARBA" id="ARBA00004561"/>
    </source>
</evidence>
<evidence type="ECO:0000256" key="2">
    <source>
        <dbReference type="ARBA" id="ARBA00006671"/>
    </source>
</evidence>
<keyword evidence="3" id="KW-0732">Signal</keyword>
<comment type="subcellular location">
    <subcellularLocation>
        <location evidence="1">Fimbrium</location>
    </subcellularLocation>
</comment>
<comment type="similarity">
    <text evidence="2">Belongs to the fimbrial protein family.</text>
</comment>
<sequence length="173" mass="17903">MSTNKPPRSGGRSLAMVAAIVGSTGLTPPMNKVDFEVRGAIAPSCGLTAKFIRIDLGTVSASELPVIGSTSPWRHASLKGIDCIGATRAYVTLRAPIYAPDARYLAVSGPAVGVAIETQSASGQPLPPDGSRPVVFTWAGGQPELAFRARYVRVGSLSPGQAGATGQIQITWE</sequence>
<dbReference type="InterPro" id="IPR008966">
    <property type="entry name" value="Adhesion_dom_sf"/>
</dbReference>
<name>A0ABY4T3N8_9GAMM</name>
<dbReference type="Pfam" id="PF00419">
    <property type="entry name" value="Fimbrial"/>
    <property type="match status" value="1"/>
</dbReference>
<evidence type="ECO:0000313" key="7">
    <source>
        <dbReference type="Proteomes" id="UP001056681"/>
    </source>
</evidence>
<reference evidence="6" key="1">
    <citation type="submission" date="2020-10" db="EMBL/GenBank/DDBJ databases">
        <title>Whole-genome sequence of Luteibacter sp. EIF3.</title>
        <authorList>
            <person name="Friedrich I."/>
            <person name="Hertel R."/>
            <person name="Daniel R."/>
        </authorList>
    </citation>
    <scope>NUCLEOTIDE SEQUENCE</scope>
    <source>
        <strain evidence="6">EIF3</strain>
    </source>
</reference>
<dbReference type="PANTHER" id="PTHR33420:SF3">
    <property type="entry name" value="FIMBRIAL SUBUNIT ELFA"/>
    <property type="match status" value="1"/>
</dbReference>
<dbReference type="InterPro" id="IPR050263">
    <property type="entry name" value="Bact_Fimbrial_Adh_Pro"/>
</dbReference>
<dbReference type="Proteomes" id="UP001056681">
    <property type="component" value="Chromosome"/>
</dbReference>
<evidence type="ECO:0000256" key="3">
    <source>
        <dbReference type="ARBA" id="ARBA00022729"/>
    </source>
</evidence>
<dbReference type="EMBL" id="CP063231">
    <property type="protein sequence ID" value="URL57930.1"/>
    <property type="molecule type" value="Genomic_DNA"/>
</dbReference>
<dbReference type="InterPro" id="IPR036937">
    <property type="entry name" value="Adhesion_dom_fimbrial_sf"/>
</dbReference>
<organism evidence="6 7">
    <name type="scientific">Luteibacter flocculans</name>
    <dbReference type="NCBI Taxonomy" id="2780091"/>
    <lineage>
        <taxon>Bacteria</taxon>
        <taxon>Pseudomonadati</taxon>
        <taxon>Pseudomonadota</taxon>
        <taxon>Gammaproteobacteria</taxon>
        <taxon>Lysobacterales</taxon>
        <taxon>Rhodanobacteraceae</taxon>
        <taxon>Luteibacter</taxon>
    </lineage>
</organism>
<evidence type="ECO:0000313" key="6">
    <source>
        <dbReference type="EMBL" id="URL57930.1"/>
    </source>
</evidence>
<evidence type="ECO:0000256" key="4">
    <source>
        <dbReference type="ARBA" id="ARBA00023263"/>
    </source>
</evidence>
<accession>A0ABY4T3N8</accession>
<dbReference type="InterPro" id="IPR000259">
    <property type="entry name" value="Adhesion_dom_fimbrial"/>
</dbReference>
<protein>
    <submittedName>
        <fullName evidence="6">Type 1 fimbrial protein</fullName>
    </submittedName>
</protein>
<dbReference type="RefSeq" id="WP_250338724.1">
    <property type="nucleotide sequence ID" value="NZ_CP063231.1"/>
</dbReference>
<keyword evidence="4" id="KW-0281">Fimbrium</keyword>
<dbReference type="PANTHER" id="PTHR33420">
    <property type="entry name" value="FIMBRIAL SUBUNIT ELFA-RELATED"/>
    <property type="match status" value="1"/>
</dbReference>
<keyword evidence="7" id="KW-1185">Reference proteome</keyword>
<proteinExistence type="inferred from homology"/>
<gene>
    <name evidence="6" type="ORF">IM816_15140</name>
</gene>
<dbReference type="SUPFAM" id="SSF49401">
    <property type="entry name" value="Bacterial adhesins"/>
    <property type="match status" value="1"/>
</dbReference>